<keyword evidence="7" id="KW-0547">Nucleotide-binding</keyword>
<evidence type="ECO:0000256" key="5">
    <source>
        <dbReference type="ARBA" id="ARBA00022723"/>
    </source>
</evidence>
<dbReference type="GO" id="GO:0005524">
    <property type="term" value="F:ATP binding"/>
    <property type="evidence" value="ECO:0007669"/>
    <property type="project" value="UniProtKB-KW"/>
</dbReference>
<dbReference type="PROSITE" id="PS00108">
    <property type="entry name" value="PROTEIN_KINASE_ST"/>
    <property type="match status" value="1"/>
</dbReference>
<feature type="repeat" description="WD" evidence="11">
    <location>
        <begin position="1389"/>
        <end position="1412"/>
    </location>
</feature>
<dbReference type="SUPFAM" id="SSF57701">
    <property type="entry name" value="Zn2/Cys6 DNA-binding domain"/>
    <property type="match status" value="1"/>
</dbReference>
<dbReference type="Gene3D" id="1.10.510.10">
    <property type="entry name" value="Transferase(Phosphotransferase) domain 1"/>
    <property type="match status" value="1"/>
</dbReference>
<dbReference type="GO" id="GO:0008270">
    <property type="term" value="F:zinc ion binding"/>
    <property type="evidence" value="ECO:0007669"/>
    <property type="project" value="InterPro"/>
</dbReference>
<feature type="domain" description="Zn(2)-C6 fungal-type" evidence="14">
    <location>
        <begin position="1539"/>
        <end position="1569"/>
    </location>
</feature>
<keyword evidence="3 11" id="KW-0853">WD repeat</keyword>
<dbReference type="GO" id="GO:0006623">
    <property type="term" value="P:protein targeting to vacuole"/>
    <property type="evidence" value="ECO:0007669"/>
    <property type="project" value="TreeGrafter"/>
</dbReference>
<evidence type="ECO:0000256" key="8">
    <source>
        <dbReference type="ARBA" id="ARBA00022777"/>
    </source>
</evidence>
<dbReference type="PROSITE" id="PS50011">
    <property type="entry name" value="PROTEIN_KINASE_DOM"/>
    <property type="match status" value="1"/>
</dbReference>
<reference evidence="15" key="1">
    <citation type="submission" date="2023-06" db="EMBL/GenBank/DDBJ databases">
        <authorList>
            <person name="Noh H."/>
        </authorList>
    </citation>
    <scope>NUCLEOTIDE SEQUENCE</scope>
    <source>
        <strain evidence="15">DUCC20226</strain>
    </source>
</reference>
<dbReference type="SMART" id="SM00066">
    <property type="entry name" value="GAL4"/>
    <property type="match status" value="1"/>
</dbReference>
<dbReference type="Pfam" id="PF00069">
    <property type="entry name" value="Pkinase"/>
    <property type="match status" value="1"/>
</dbReference>
<dbReference type="InterPro" id="IPR011009">
    <property type="entry name" value="Kinase-like_dom_sf"/>
</dbReference>
<dbReference type="CDD" id="cd12148">
    <property type="entry name" value="fungal_TF_MHR"/>
    <property type="match status" value="1"/>
</dbReference>
<dbReference type="GO" id="GO:0006351">
    <property type="term" value="P:DNA-templated transcription"/>
    <property type="evidence" value="ECO:0007669"/>
    <property type="project" value="InterPro"/>
</dbReference>
<dbReference type="InterPro" id="IPR011989">
    <property type="entry name" value="ARM-like"/>
</dbReference>
<dbReference type="GO" id="GO:0016236">
    <property type="term" value="P:macroautophagy"/>
    <property type="evidence" value="ECO:0007669"/>
    <property type="project" value="InterPro"/>
</dbReference>
<evidence type="ECO:0000256" key="12">
    <source>
        <dbReference type="SAM" id="MobiDB-lite"/>
    </source>
</evidence>
<dbReference type="EC" id="2.7.11.1" evidence="1"/>
<dbReference type="SMART" id="SM00320">
    <property type="entry name" value="WD40"/>
    <property type="match status" value="5"/>
</dbReference>
<feature type="region of interest" description="Disordered" evidence="12">
    <location>
        <begin position="1571"/>
        <end position="1609"/>
    </location>
</feature>
<dbReference type="GO" id="GO:0034272">
    <property type="term" value="C:phosphatidylinositol 3-kinase complex, class III, type II"/>
    <property type="evidence" value="ECO:0007669"/>
    <property type="project" value="TreeGrafter"/>
</dbReference>
<comment type="caution">
    <text evidence="15">The sequence shown here is derived from an EMBL/GenBank/DDBJ whole genome shotgun (WGS) entry which is preliminary data.</text>
</comment>
<dbReference type="SUPFAM" id="SSF48371">
    <property type="entry name" value="ARM repeat"/>
    <property type="match status" value="1"/>
</dbReference>
<dbReference type="FunFam" id="1.25.10.10:FF:000542">
    <property type="entry name" value="Phosphoinositide 3-kinase regulatory subunit 4"/>
    <property type="match status" value="1"/>
</dbReference>
<dbReference type="EMBL" id="JAUJFL010000001">
    <property type="protein sequence ID" value="KAK2613823.1"/>
    <property type="molecule type" value="Genomic_DNA"/>
</dbReference>
<dbReference type="GO" id="GO:0045324">
    <property type="term" value="P:late endosome to vacuole transport"/>
    <property type="evidence" value="ECO:0007669"/>
    <property type="project" value="InterPro"/>
</dbReference>
<dbReference type="Pfam" id="PF22956">
    <property type="entry name" value="VPS15-like_hel"/>
    <property type="match status" value="1"/>
</dbReference>
<dbReference type="InterPro" id="IPR016024">
    <property type="entry name" value="ARM-type_fold"/>
</dbReference>
<feature type="repeat" description="WD" evidence="11">
    <location>
        <begin position="1083"/>
        <end position="1115"/>
    </location>
</feature>
<dbReference type="InterPro" id="IPR036322">
    <property type="entry name" value="WD40_repeat_dom_sf"/>
</dbReference>
<dbReference type="FunFam" id="1.10.510.10:FF:000497">
    <property type="entry name" value="Phosphoinositide 3-kinase regulatory subunit"/>
    <property type="match status" value="1"/>
</dbReference>
<evidence type="ECO:0000256" key="10">
    <source>
        <dbReference type="ARBA" id="ARBA00023242"/>
    </source>
</evidence>
<evidence type="ECO:0000256" key="9">
    <source>
        <dbReference type="ARBA" id="ARBA00022840"/>
    </source>
</evidence>
<dbReference type="PANTHER" id="PTHR17583">
    <property type="entry name" value="PHOSPHOINOSITIDE 3-KINASE REGULATORY SUBUNIT 4"/>
    <property type="match status" value="1"/>
</dbReference>
<dbReference type="Pfam" id="PF04082">
    <property type="entry name" value="Fungal_trans"/>
    <property type="match status" value="1"/>
</dbReference>
<dbReference type="InterPro" id="IPR001138">
    <property type="entry name" value="Zn2Cys6_DnaBD"/>
</dbReference>
<dbReference type="SMART" id="SM00220">
    <property type="entry name" value="S_TKc"/>
    <property type="match status" value="1"/>
</dbReference>
<dbReference type="SUPFAM" id="SSF50978">
    <property type="entry name" value="WD40 repeat-like"/>
    <property type="match status" value="1"/>
</dbReference>
<dbReference type="Pfam" id="PF00400">
    <property type="entry name" value="WD40"/>
    <property type="match status" value="1"/>
</dbReference>
<dbReference type="InterPro" id="IPR045162">
    <property type="entry name" value="Vps15-like"/>
</dbReference>
<keyword evidence="16" id="KW-1185">Reference proteome</keyword>
<dbReference type="PANTHER" id="PTHR17583:SF0">
    <property type="entry name" value="PHOSPHOINOSITIDE 3-KINASE REGULATORY SUBUNIT 4"/>
    <property type="match status" value="1"/>
</dbReference>
<evidence type="ECO:0000256" key="6">
    <source>
        <dbReference type="ARBA" id="ARBA00022737"/>
    </source>
</evidence>
<dbReference type="CDD" id="cd00067">
    <property type="entry name" value="GAL4"/>
    <property type="match status" value="1"/>
</dbReference>
<dbReference type="InterPro" id="IPR001680">
    <property type="entry name" value="WD40_rpt"/>
</dbReference>
<dbReference type="InterPro" id="IPR000719">
    <property type="entry name" value="Prot_kinase_dom"/>
</dbReference>
<keyword evidence="8" id="KW-0418">Kinase</keyword>
<dbReference type="GO" id="GO:0003677">
    <property type="term" value="F:DNA binding"/>
    <property type="evidence" value="ECO:0007669"/>
    <property type="project" value="InterPro"/>
</dbReference>
<dbReference type="Proteomes" id="UP001265746">
    <property type="component" value="Unassembled WGS sequence"/>
</dbReference>
<dbReference type="InterPro" id="IPR008271">
    <property type="entry name" value="Ser/Thr_kinase_AS"/>
</dbReference>
<dbReference type="SUPFAM" id="SSF56112">
    <property type="entry name" value="Protein kinase-like (PK-like)"/>
    <property type="match status" value="1"/>
</dbReference>
<keyword evidence="9" id="KW-0067">ATP-binding</keyword>
<evidence type="ECO:0000313" key="15">
    <source>
        <dbReference type="EMBL" id="KAK2613823.1"/>
    </source>
</evidence>
<evidence type="ECO:0000259" key="13">
    <source>
        <dbReference type="PROSITE" id="PS50011"/>
    </source>
</evidence>
<keyword evidence="4" id="KW-0808">Transferase</keyword>
<dbReference type="InterPro" id="IPR036864">
    <property type="entry name" value="Zn2-C6_fun-type_DNA-bd_sf"/>
</dbReference>
<feature type="region of interest" description="Disordered" evidence="12">
    <location>
        <begin position="2130"/>
        <end position="2154"/>
    </location>
</feature>
<keyword evidence="10" id="KW-0539">Nucleus</keyword>
<evidence type="ECO:0000256" key="4">
    <source>
        <dbReference type="ARBA" id="ARBA00022679"/>
    </source>
</evidence>
<dbReference type="CDD" id="cd13980">
    <property type="entry name" value="STKc_Vps15"/>
    <property type="match status" value="1"/>
</dbReference>
<dbReference type="PROSITE" id="PS00463">
    <property type="entry name" value="ZN2_CY6_FUNGAL_1"/>
    <property type="match status" value="1"/>
</dbReference>
<keyword evidence="6" id="KW-0677">Repeat</keyword>
<gene>
    <name evidence="15" type="ORF">N8I77_000704</name>
</gene>
<feature type="region of interest" description="Disordered" evidence="12">
    <location>
        <begin position="1436"/>
        <end position="1475"/>
    </location>
</feature>
<evidence type="ECO:0000259" key="14">
    <source>
        <dbReference type="PROSITE" id="PS50048"/>
    </source>
</evidence>
<dbReference type="Pfam" id="PF00172">
    <property type="entry name" value="Zn_clus"/>
    <property type="match status" value="1"/>
</dbReference>
<dbReference type="PROSITE" id="PS50294">
    <property type="entry name" value="WD_REPEATS_REGION"/>
    <property type="match status" value="1"/>
</dbReference>
<dbReference type="InterPro" id="IPR007219">
    <property type="entry name" value="XnlR_reg_dom"/>
</dbReference>
<dbReference type="GO" id="GO:0071561">
    <property type="term" value="C:nucleus-vacuole junction"/>
    <property type="evidence" value="ECO:0007669"/>
    <property type="project" value="TreeGrafter"/>
</dbReference>
<dbReference type="GO" id="GO:0000981">
    <property type="term" value="F:DNA-binding transcription factor activity, RNA polymerase II-specific"/>
    <property type="evidence" value="ECO:0007669"/>
    <property type="project" value="InterPro"/>
</dbReference>
<dbReference type="FunFam" id="2.130.10.10:FF:001688">
    <property type="entry name" value="Phosphoinositide 3-kinase regulatory subunit 4"/>
    <property type="match status" value="1"/>
</dbReference>
<evidence type="ECO:0000256" key="7">
    <source>
        <dbReference type="ARBA" id="ARBA00022741"/>
    </source>
</evidence>
<accession>A0AAD9SMN1</accession>
<dbReference type="Gene3D" id="1.25.10.10">
    <property type="entry name" value="Leucine-rich Repeat Variant"/>
    <property type="match status" value="2"/>
</dbReference>
<feature type="region of interest" description="Disordered" evidence="12">
    <location>
        <begin position="903"/>
        <end position="937"/>
    </location>
</feature>
<dbReference type="Gene3D" id="2.130.10.10">
    <property type="entry name" value="YVTN repeat-like/Quinoprotein amine dehydrogenase"/>
    <property type="match status" value="2"/>
</dbReference>
<evidence type="ECO:0000256" key="2">
    <source>
        <dbReference type="ARBA" id="ARBA00022527"/>
    </source>
</evidence>
<dbReference type="InterPro" id="IPR055231">
    <property type="entry name" value="2AA_helical"/>
</dbReference>
<dbReference type="GO" id="GO:0004674">
    <property type="term" value="F:protein serine/threonine kinase activity"/>
    <property type="evidence" value="ECO:0007669"/>
    <property type="project" value="UniProtKB-KW"/>
</dbReference>
<dbReference type="GO" id="GO:0005770">
    <property type="term" value="C:late endosome"/>
    <property type="evidence" value="ECO:0007669"/>
    <property type="project" value="TreeGrafter"/>
</dbReference>
<organism evidence="15 16">
    <name type="scientific">Phomopsis amygdali</name>
    <name type="common">Fusicoccum amygdali</name>
    <dbReference type="NCBI Taxonomy" id="1214568"/>
    <lineage>
        <taxon>Eukaryota</taxon>
        <taxon>Fungi</taxon>
        <taxon>Dikarya</taxon>
        <taxon>Ascomycota</taxon>
        <taxon>Pezizomycotina</taxon>
        <taxon>Sordariomycetes</taxon>
        <taxon>Sordariomycetidae</taxon>
        <taxon>Diaporthales</taxon>
        <taxon>Diaporthaceae</taxon>
        <taxon>Diaporthe</taxon>
    </lineage>
</organism>
<dbReference type="GO" id="GO:0034271">
    <property type="term" value="C:phosphatidylinositol 3-kinase complex, class III, type I"/>
    <property type="evidence" value="ECO:0007669"/>
    <property type="project" value="TreeGrafter"/>
</dbReference>
<evidence type="ECO:0000256" key="11">
    <source>
        <dbReference type="PROSITE-ProRule" id="PRU00221"/>
    </source>
</evidence>
<evidence type="ECO:0000256" key="1">
    <source>
        <dbReference type="ARBA" id="ARBA00012513"/>
    </source>
</evidence>
<keyword evidence="2" id="KW-0723">Serine/threonine-protein kinase</keyword>
<evidence type="ECO:0000313" key="16">
    <source>
        <dbReference type="Proteomes" id="UP001265746"/>
    </source>
</evidence>
<name>A0AAD9SMN1_PHOAM</name>
<feature type="domain" description="Protein kinase" evidence="13">
    <location>
        <begin position="25"/>
        <end position="306"/>
    </location>
</feature>
<evidence type="ECO:0000256" key="3">
    <source>
        <dbReference type="ARBA" id="ARBA00022574"/>
    </source>
</evidence>
<dbReference type="Gene3D" id="4.10.240.10">
    <property type="entry name" value="Zn(2)-C6 fungal-type DNA-binding domain"/>
    <property type="match status" value="1"/>
</dbReference>
<sequence length="2219" mass="247455">MGQGFSVTTPSAGAAGIEVPELADLVYEKTLGSARFMKTIRARHHDGVVLVKVFIKPYTPMSLGRFRHEIINERKLLADIPNALGYQRVVETETNGYLVRQYLYNSLYDRLSTRPFLEDIEKKWISFQLLCALRDCHARDIYHGDIKAENTLVTSWNWLYLTDFSSSFKPVTLPDDNPTDFSYFFDTSSRRTCYIAPERFVAPGGNANPNASLTWAMDIFSAGCVIAELFLESPIFSLSQLYKYRKGEYDPGISHLSRIPDKDIRDLVASMIQLDPQQRYSAEQYLEFWRKKAFPDYFYTFLHQYMEVITDPSSGQYPVSGATRNLGEADERIDRVFYDFDKISYFLGYHNDSRGTESVQLLPRLGLGHFPVRLNIPNNEYAVSGDVQPAADDGTLIFLTLVVSSLRNTARAASKVRACDVLLAFAERLTDEAKLDRVLPYLISLLNDKADIVAITSIRTITQLLALVKSVNPVNAHVFLEYILPRMQIALYGTSNLPSPLVRATYASCIGSLATTAKRFLQMSSTLKAAGTIAAADPDVESGSQPDATFDGLFDEAQQELIELFESHTKSLIEDADPHVRRAFLSSVPELCLFFGTAESNDIILTHLNTYLNDRDWILKCAFFETIVGIAAFMGSVSLEEFILPLMIQALTDTEEHVVQSALQSLAQLASLGLLSKPRLWELTDVVARFSMHPNIWIRESAANFIPAAAEYLSPADIKCTLLPLVSPFLKTMVMPINLTELALLDALKKPLSRLSFGTSTATMPNRAAKELHPKSLSKVAKNEEDEQWLGRLRNLGLSPNDEFKLLALREFIWRLSQIKTRDSSANSMNTELNNIINLRTLGVTVQTVMFDEEAPKKQVGGDDVDVDANAPRTITDALMDASMSIDDPIGKRKRAAINTHRVRLSSQMNLSPNPDDRQPLQDGPASPNSESSRDQNRLASFRPIDGAEDATGLAKRTLRHASSAMSLLNRKDSNKAIAETGMTDANATGRVEGLFSPATPSRLSIADGEDNSRTHLHFSHNYPGNDPHVLKMLDSMYVDNYPHDIAEFGPLVTPINRRKVNKNANGQVSEGWKPTGKMMATFSEHVGAVNRVVASPDHVFFITGGDDGAVKVWDTARLERNIAHRSRQTHRHAPGAKVVALCFIENTHCFISCASDGSVHVVKVETVYASSAMRYGKLRLLREYQLPDDEFAVWCEHFKQDTSSVMVLATNRSRILGIDLRTMSLLYVLENPVHHGTPTCFCIDRKKNWLCLGTSHGVLDLWDLRFKMRLKGWGVPGKSAIYRISIHPIKGRGKWVCVSGGTGQGEVTVWDLEKTLCREIYRVGGNKEGPRGYDAWEVDEDRPEGMLGRFATNIEPSATGNADRGVRAMVVGSGSLEGGEQRDVRHAFLLTGGSDKKLRYWDLTRIENSTVFSGLQVDEGNPTYSASHPTTAMTLNTERLPRGQGSGVSANKADERRSRRANGQDRGGGRPTRSTVISVQQQQLLKAHLDSILDLALLESPYTMTVSVDRSGVVPPGSLWAVAHSSEVMGNDAEATTACRRCREQKLRCSRELPRCARCIRLDAQCGYPPPPDRKQLAATRATKRKRAAHEQHPNNSNHELGHHPSLSQDTANRNFVVRLPPRSVQRSLLDAYLIYMFNSTLVFDRTALNRKWADNQLSEPVLLAICAMATVFLHRSPILVQQNESILDELSDDPKLLGRRWAIQAGDQVLPKVDQPTLEAVQVCQVLGFFWFANGESQRHSMFTGIAWRAVKTLLHEQEVSRSVDSTTDHGETETLYRCFWALWVTDCINSDNYVVGSSLGVRRIKVPLPLAEEASVEIRRRTRTTLAGVEDLALNISGPNRPRQLNLISESIRAIFRWTKVFDYLENRKSLTANEAMAQLFALDQQLTEWYLDLPASMTYTRDNLHEFSKLKEHPWFVAMHTIYHQSKTVLHSTIVPHFSGIPLQQSVPRAAVRTSARTALEGAKLISEIAADLNDINVDAARLPPFTGYCMYVSASILIAFIFSRDEELATTARCGLVSVLKILEAMKLCWKHLDKLWARVIHLYQTQLRHIKSSAPAVAAHSSNGNTNNDIDDLSAVKRDDGGLSEPLQDSVLLYGLNGLRKTLRTEEAAPSLSDLQSSLMQSSNDEIAHSKFPSPHSYPSSEAVPPQLPTSQVATFSFPNDLEGDFLSAEGFDFSNLEPAIFTNTASVDDTNWNWNLDIFDQNAALDDIMNTI</sequence>
<dbReference type="InterPro" id="IPR015943">
    <property type="entry name" value="WD40/YVTN_repeat-like_dom_sf"/>
</dbReference>
<dbReference type="PROSITE" id="PS50082">
    <property type="entry name" value="WD_REPEATS_2"/>
    <property type="match status" value="2"/>
</dbReference>
<protein>
    <recommendedName>
        <fullName evidence="1">non-specific serine/threonine protein kinase</fullName>
        <ecNumber evidence="1">2.7.11.1</ecNumber>
    </recommendedName>
</protein>
<dbReference type="PROSITE" id="PS50048">
    <property type="entry name" value="ZN2_CY6_FUNGAL_2"/>
    <property type="match status" value="1"/>
</dbReference>
<proteinExistence type="predicted"/>
<keyword evidence="5" id="KW-0479">Metal-binding</keyword>